<gene>
    <name evidence="1" type="ORF">ACFY05_03540</name>
</gene>
<dbReference type="Gene3D" id="1.25.10.10">
    <property type="entry name" value="Leucine-rich Repeat Variant"/>
    <property type="match status" value="1"/>
</dbReference>
<evidence type="ECO:0000313" key="1">
    <source>
        <dbReference type="EMBL" id="MFF4771910.1"/>
    </source>
</evidence>
<dbReference type="InterPro" id="IPR016024">
    <property type="entry name" value="ARM-type_fold"/>
</dbReference>
<protein>
    <submittedName>
        <fullName evidence="1">HEAT repeat domain-containing protein</fullName>
    </submittedName>
</protein>
<sequence length="411" mass="45082">MGDRDVLAGLDEIDWAALSHAYGPADDVPGLLRALRSESHDEREGAVSELYGNIFHQGSRYQATAYAVPFLARLAVDPATPDRQEIVHLLASVAIGYDEAHLPRGVDIAGWRAEVERMRAADPAEELRKIDEWIEAAQDEGERRARNLRREWYDHAAELRYAQDELGVYDAVRAEVPGLRRLLGDDDPEIRSATAYLLGWFPEEAADSIHALRPLLGSETVTGVLANAIISAGLLSDVELIPRLREHLGEPEPLLRWAAAVALARLDVLDPDVIGALASASVDPPEADVVPGVHFMEGDGRAYASQTLAALDVRLPAESVDAVLEGLSRSSEIAVFSMATAALRLTFEEAAPRPLPPFEELTEPRQRVVRVLAELGPETWRWGDFIEILRAWNLPGTHAECRAYAGLDALK</sequence>
<dbReference type="SMART" id="SM00567">
    <property type="entry name" value="EZ_HEAT"/>
    <property type="match status" value="2"/>
</dbReference>
<evidence type="ECO:0000313" key="2">
    <source>
        <dbReference type="Proteomes" id="UP001602119"/>
    </source>
</evidence>
<name>A0ABW6UY09_MICFU</name>
<accession>A0ABW6UY09</accession>
<reference evidence="1 2" key="1">
    <citation type="submission" date="2024-10" db="EMBL/GenBank/DDBJ databases">
        <title>The Natural Products Discovery Center: Release of the First 8490 Sequenced Strains for Exploring Actinobacteria Biosynthetic Diversity.</title>
        <authorList>
            <person name="Kalkreuter E."/>
            <person name="Kautsar S.A."/>
            <person name="Yang D."/>
            <person name="Bader C.D."/>
            <person name="Teijaro C.N."/>
            <person name="Fluegel L."/>
            <person name="Davis C.M."/>
            <person name="Simpson J.R."/>
            <person name="Lauterbach L."/>
            <person name="Steele A.D."/>
            <person name="Gui C."/>
            <person name="Meng S."/>
            <person name="Li G."/>
            <person name="Viehrig K."/>
            <person name="Ye F."/>
            <person name="Su P."/>
            <person name="Kiefer A.F."/>
            <person name="Nichols A."/>
            <person name="Cepeda A.J."/>
            <person name="Yan W."/>
            <person name="Fan B."/>
            <person name="Jiang Y."/>
            <person name="Adhikari A."/>
            <person name="Zheng C.-J."/>
            <person name="Schuster L."/>
            <person name="Cowan T.M."/>
            <person name="Smanski M.J."/>
            <person name="Chevrette M.G."/>
            <person name="De Carvalho L.P.S."/>
            <person name="Shen B."/>
        </authorList>
    </citation>
    <scope>NUCLEOTIDE SEQUENCE [LARGE SCALE GENOMIC DNA]</scope>
    <source>
        <strain evidence="1 2">NPDC001281</strain>
    </source>
</reference>
<dbReference type="EMBL" id="JBIAXI010000002">
    <property type="protein sequence ID" value="MFF4771910.1"/>
    <property type="molecule type" value="Genomic_DNA"/>
</dbReference>
<organism evidence="1 2">
    <name type="scientific">Microtetraspora fusca</name>
    <dbReference type="NCBI Taxonomy" id="1997"/>
    <lineage>
        <taxon>Bacteria</taxon>
        <taxon>Bacillati</taxon>
        <taxon>Actinomycetota</taxon>
        <taxon>Actinomycetes</taxon>
        <taxon>Streptosporangiales</taxon>
        <taxon>Streptosporangiaceae</taxon>
        <taxon>Microtetraspora</taxon>
    </lineage>
</organism>
<comment type="caution">
    <text evidence="1">The sequence shown here is derived from an EMBL/GenBank/DDBJ whole genome shotgun (WGS) entry which is preliminary data.</text>
</comment>
<dbReference type="InterPro" id="IPR011989">
    <property type="entry name" value="ARM-like"/>
</dbReference>
<dbReference type="InterPro" id="IPR004155">
    <property type="entry name" value="PBS_lyase_HEAT"/>
</dbReference>
<dbReference type="RefSeq" id="WP_387340486.1">
    <property type="nucleotide sequence ID" value="NZ_JBIAXI010000002.1"/>
</dbReference>
<dbReference type="SUPFAM" id="SSF48371">
    <property type="entry name" value="ARM repeat"/>
    <property type="match status" value="1"/>
</dbReference>
<proteinExistence type="predicted"/>
<keyword evidence="2" id="KW-1185">Reference proteome</keyword>
<dbReference type="Proteomes" id="UP001602119">
    <property type="component" value="Unassembled WGS sequence"/>
</dbReference>